<dbReference type="AlphaFoldDB" id="A0A8W8P2B7"/>
<evidence type="ECO:0000256" key="5">
    <source>
        <dbReference type="PROSITE-ProRule" id="PRU00309"/>
    </source>
</evidence>
<keyword evidence="1" id="KW-0479">Metal-binding</keyword>
<dbReference type="GO" id="GO:0003677">
    <property type="term" value="F:DNA binding"/>
    <property type="evidence" value="ECO:0007669"/>
    <property type="project" value="UniProtKB-UniRule"/>
</dbReference>
<evidence type="ECO:0000256" key="1">
    <source>
        <dbReference type="ARBA" id="ARBA00022723"/>
    </source>
</evidence>
<organism evidence="8 9">
    <name type="scientific">Magallana gigas</name>
    <name type="common">Pacific oyster</name>
    <name type="synonym">Crassostrea gigas</name>
    <dbReference type="NCBI Taxonomy" id="29159"/>
    <lineage>
        <taxon>Eukaryota</taxon>
        <taxon>Metazoa</taxon>
        <taxon>Spiralia</taxon>
        <taxon>Lophotrochozoa</taxon>
        <taxon>Mollusca</taxon>
        <taxon>Bivalvia</taxon>
        <taxon>Autobranchia</taxon>
        <taxon>Pteriomorphia</taxon>
        <taxon>Ostreida</taxon>
        <taxon>Ostreoidea</taxon>
        <taxon>Ostreidae</taxon>
        <taxon>Magallana</taxon>
    </lineage>
</organism>
<dbReference type="SUPFAM" id="SSF57716">
    <property type="entry name" value="Glucocorticoid receptor-like (DNA-binding domain)"/>
    <property type="match status" value="1"/>
</dbReference>
<protein>
    <recommendedName>
        <fullName evidence="7">THAP-type domain-containing protein</fullName>
    </recommendedName>
</protein>
<evidence type="ECO:0000313" key="9">
    <source>
        <dbReference type="Proteomes" id="UP000005408"/>
    </source>
</evidence>
<evidence type="ECO:0000256" key="3">
    <source>
        <dbReference type="ARBA" id="ARBA00022833"/>
    </source>
</evidence>
<dbReference type="PANTHER" id="PTHR31751">
    <property type="entry name" value="SI:CH211-108C17.2-RELATED-RELATED"/>
    <property type="match status" value="1"/>
</dbReference>
<evidence type="ECO:0000259" key="7">
    <source>
        <dbReference type="PROSITE" id="PS50950"/>
    </source>
</evidence>
<keyword evidence="3" id="KW-0862">Zinc</keyword>
<accession>A0A8W8P2B7</accession>
<feature type="domain" description="THAP-type" evidence="7">
    <location>
        <begin position="1"/>
        <end position="87"/>
    </location>
</feature>
<feature type="region of interest" description="Disordered" evidence="6">
    <location>
        <begin position="729"/>
        <end position="749"/>
    </location>
</feature>
<reference evidence="8" key="1">
    <citation type="submission" date="2022-08" db="UniProtKB">
        <authorList>
            <consortium name="EnsemblMetazoa"/>
        </authorList>
    </citation>
    <scope>IDENTIFICATION</scope>
    <source>
        <strain evidence="8">05x7-T-G4-1.051#20</strain>
    </source>
</reference>
<dbReference type="PANTHER" id="PTHR31751:SF42">
    <property type="entry name" value="PROTEIN CBG10204"/>
    <property type="match status" value="1"/>
</dbReference>
<dbReference type="SMART" id="SM00980">
    <property type="entry name" value="THAP"/>
    <property type="match status" value="1"/>
</dbReference>
<dbReference type="Proteomes" id="UP000005408">
    <property type="component" value="Unassembled WGS sequence"/>
</dbReference>
<dbReference type="Pfam" id="PF05485">
    <property type="entry name" value="THAP"/>
    <property type="match status" value="1"/>
</dbReference>
<dbReference type="SMART" id="SM00692">
    <property type="entry name" value="DM3"/>
    <property type="match status" value="1"/>
</dbReference>
<feature type="region of interest" description="Disordered" evidence="6">
    <location>
        <begin position="244"/>
        <end position="269"/>
    </location>
</feature>
<keyword evidence="2 5" id="KW-0863">Zinc-finger</keyword>
<dbReference type="EnsemblMetazoa" id="G9210.1">
    <property type="protein sequence ID" value="G9210.1:cds"/>
    <property type="gene ID" value="G9210"/>
</dbReference>
<feature type="compositionally biased region" description="Acidic residues" evidence="6">
    <location>
        <begin position="246"/>
        <end position="267"/>
    </location>
</feature>
<dbReference type="InterPro" id="IPR006612">
    <property type="entry name" value="THAP_Znf"/>
</dbReference>
<dbReference type="GO" id="GO:0008270">
    <property type="term" value="F:zinc ion binding"/>
    <property type="evidence" value="ECO:0007669"/>
    <property type="project" value="UniProtKB-KW"/>
</dbReference>
<sequence>MVQCAALNCTIKSGQGLSMYLFPRDPKFRKIWTLRLKRDGFEPSQYTKLCERHFDKDQFSVNPDVANNVGFQVKSKMLKPGAIPSIFDYTNPKEKSLKRSASQSTESVIRSGRRSTAIEKIAKRRRYSVLDGSYNTSAGDSDVPLDAEMYTMQNEDQDIHDRAQHDNDVHVSPQSVQTGTETSVQCFSTMSQTTYNLVKRRHVSIQTDIDVLPSPGVERMSTGTQTDDSCINDLLDHSFVSSIENDNNDESEESDLDWIPDSDNEEQNDIHHDINPAKERKFIVFESCLDNLFTSCCSCGFPCSMSKTVLGSYINIKSSCENCNTQRKWESQPTSNSMPLGNLIIAGAILFSGGSAHKILTLCMHASVQMFSIGTYMKIQSLYLVPTIENVWQREQLHLFTTARESGETLRLGGDGRCCPPGHTAKYLSYTLMDLKTNKILDTQLVQKNEVRNSYAMELEGLQRGLAKIAEEELQVSHLVTDRHSQIKKYMREVHPEVVHWFDCWHITKGIFKKLEAVGKKKNCEIIGDWSRSISNHTYWCAMSSEGDGELVSQKWCSILNHVCNVHEGHGNKFPRCEHGDLEDRLWIKKGSKAYEELEKIVKGRLLMTDIKKITPAEQTSGLEAFHKVLCHFAPKFVHYFHAQMEARLLLAALHFNENSTRQQAKNPNGDLIYSVSFPKGRHGEGVATEVKVKQTFKLIFRREVHSSFAEARAANALENRHRPVPVAQMEQRARKEDIVASHRSRFTD</sequence>
<name>A0A8W8P2B7_MAGGI</name>
<feature type="compositionally biased region" description="Basic and acidic residues" evidence="6">
    <location>
        <begin position="732"/>
        <end position="749"/>
    </location>
</feature>
<proteinExistence type="predicted"/>
<evidence type="ECO:0000256" key="2">
    <source>
        <dbReference type="ARBA" id="ARBA00022771"/>
    </source>
</evidence>
<keyword evidence="4 5" id="KW-0238">DNA-binding</keyword>
<keyword evidence="9" id="KW-1185">Reference proteome</keyword>
<evidence type="ECO:0000313" key="8">
    <source>
        <dbReference type="EnsemblMetazoa" id="G9210.1:cds"/>
    </source>
</evidence>
<dbReference type="PROSITE" id="PS50950">
    <property type="entry name" value="ZF_THAP"/>
    <property type="match status" value="1"/>
</dbReference>
<evidence type="ECO:0000256" key="6">
    <source>
        <dbReference type="SAM" id="MobiDB-lite"/>
    </source>
</evidence>
<evidence type="ECO:0000256" key="4">
    <source>
        <dbReference type="ARBA" id="ARBA00023125"/>
    </source>
</evidence>